<proteinExistence type="predicted"/>
<dbReference type="VEuPathDB" id="MicrosporidiaDB:ECU04_1640"/>
<dbReference type="VEuPathDB" id="MicrosporidiaDB:M970_041640"/>
<gene>
    <name evidence="1" type="ORF">ECU04_1640</name>
</gene>
<reference evidence="1" key="1">
    <citation type="journal article" date="2013" name="Eukaryot. Cell">
        <title>Extremely Reduced Levels of Heterozygosity in the Vertebrate Pathogen Encephalitozoon cuniculi.</title>
        <authorList>
            <person name="Selman M."/>
            <person name="Sak B."/>
            <person name="Kvac M."/>
            <person name="Farinelli L."/>
            <person name="Weiss L.M."/>
            <person name="Corradi N."/>
        </authorList>
    </citation>
    <scope>NUCLEOTIDE SEQUENCE</scope>
</reference>
<accession>M1KBR4</accession>
<name>M1KBR4_ENCCN</name>
<dbReference type="EMBL" id="KC513636">
    <property type="protein sequence ID" value="AGE96645.1"/>
    <property type="molecule type" value="Genomic_DNA"/>
</dbReference>
<organism evidence="1">
    <name type="scientific">Encephalitozoon cuniculi</name>
    <name type="common">Microsporidian parasite</name>
    <dbReference type="NCBI Taxonomy" id="6035"/>
    <lineage>
        <taxon>Eukaryota</taxon>
        <taxon>Fungi</taxon>
        <taxon>Fungi incertae sedis</taxon>
        <taxon>Microsporidia</taxon>
        <taxon>Unikaryonidae</taxon>
        <taxon>Encephalitozoon</taxon>
    </lineage>
</organism>
<dbReference type="VEuPathDB" id="MicrosporidiaDB:AEWD_041650"/>
<evidence type="ECO:0000313" key="1">
    <source>
        <dbReference type="EMBL" id="AGE96645.1"/>
    </source>
</evidence>
<dbReference type="AlphaFoldDB" id="M1KBR4"/>
<dbReference type="VEuPathDB" id="MicrosporidiaDB:AEWR_041640"/>
<protein>
    <submittedName>
        <fullName evidence="1">Uncharacterized protein</fullName>
    </submittedName>
</protein>
<sequence>MPSMLFEATLEVFEEASLRAQKTLTSLKELMHKINSCSERILQGFSSAEESSEIKKHLMEVCDSEDAMERELKDLTAFLEIQNEEIERDVACFKEMVSKAGIRSKLENISYLINKKMYLEEEKNQNRQR</sequence>